<evidence type="ECO:0000313" key="4">
    <source>
        <dbReference type="Proteomes" id="UP000596661"/>
    </source>
</evidence>
<evidence type="ECO:0000256" key="2">
    <source>
        <dbReference type="SAM" id="Phobius"/>
    </source>
</evidence>
<feature type="region of interest" description="Disordered" evidence="1">
    <location>
        <begin position="1"/>
        <end position="24"/>
    </location>
</feature>
<feature type="transmembrane region" description="Helical" evidence="2">
    <location>
        <begin position="91"/>
        <end position="110"/>
    </location>
</feature>
<dbReference type="Proteomes" id="UP000596661">
    <property type="component" value="Chromosome 1"/>
</dbReference>
<keyword evidence="2" id="KW-1133">Transmembrane helix</keyword>
<accession>A0A803NFV8</accession>
<feature type="transmembrane region" description="Helical" evidence="2">
    <location>
        <begin position="44"/>
        <end position="71"/>
    </location>
</feature>
<evidence type="ECO:0000256" key="1">
    <source>
        <dbReference type="SAM" id="MobiDB-lite"/>
    </source>
</evidence>
<keyword evidence="4" id="KW-1185">Reference proteome</keyword>
<evidence type="ECO:0000313" key="3">
    <source>
        <dbReference type="EnsemblPlants" id="cds.evm.model.01.1170"/>
    </source>
</evidence>
<dbReference type="AlphaFoldDB" id="A0A803NFV8"/>
<reference evidence="3" key="2">
    <citation type="submission" date="2021-03" db="UniProtKB">
        <authorList>
            <consortium name="EnsemblPlants"/>
        </authorList>
    </citation>
    <scope>IDENTIFICATION</scope>
</reference>
<dbReference type="EMBL" id="UZAU01000023">
    <property type="status" value="NOT_ANNOTATED_CDS"/>
    <property type="molecule type" value="Genomic_DNA"/>
</dbReference>
<name>A0A803NFV8_CANSA</name>
<keyword evidence="2" id="KW-0472">Membrane</keyword>
<keyword evidence="2" id="KW-0812">Transmembrane</keyword>
<proteinExistence type="predicted"/>
<dbReference type="EnsemblPlants" id="evm.model.01.1170">
    <property type="protein sequence ID" value="cds.evm.model.01.1170"/>
    <property type="gene ID" value="evm.TU.01.1170"/>
</dbReference>
<sequence length="111" mass="12051">MKRKENSKKEGSPSARGVASVDQVAGATTASTQKLLGDPKYNNIHLTLSSTVMFILSAKLFCCGVLVQLNVSLYPCLQNFLNLSAKNSKPLSGLSLLSFFPFEFLAIFSYP</sequence>
<dbReference type="Gramene" id="evm.model.01.1170">
    <property type="protein sequence ID" value="cds.evm.model.01.1170"/>
    <property type="gene ID" value="evm.TU.01.1170"/>
</dbReference>
<protein>
    <submittedName>
        <fullName evidence="3">Uncharacterized protein</fullName>
    </submittedName>
</protein>
<reference evidence="3" key="1">
    <citation type="submission" date="2018-11" db="EMBL/GenBank/DDBJ databases">
        <authorList>
            <person name="Grassa J C."/>
        </authorList>
    </citation>
    <scope>NUCLEOTIDE SEQUENCE [LARGE SCALE GENOMIC DNA]</scope>
</reference>
<organism evidence="3 4">
    <name type="scientific">Cannabis sativa</name>
    <name type="common">Hemp</name>
    <name type="synonym">Marijuana</name>
    <dbReference type="NCBI Taxonomy" id="3483"/>
    <lineage>
        <taxon>Eukaryota</taxon>
        <taxon>Viridiplantae</taxon>
        <taxon>Streptophyta</taxon>
        <taxon>Embryophyta</taxon>
        <taxon>Tracheophyta</taxon>
        <taxon>Spermatophyta</taxon>
        <taxon>Magnoliopsida</taxon>
        <taxon>eudicotyledons</taxon>
        <taxon>Gunneridae</taxon>
        <taxon>Pentapetalae</taxon>
        <taxon>rosids</taxon>
        <taxon>fabids</taxon>
        <taxon>Rosales</taxon>
        <taxon>Cannabaceae</taxon>
        <taxon>Cannabis</taxon>
    </lineage>
</organism>